<reference evidence="3" key="1">
    <citation type="submission" date="2014-09" db="EMBL/GenBank/DDBJ databases">
        <authorList>
            <person name="Illeghems K.G."/>
        </authorList>
    </citation>
    <scope>NUCLEOTIDE SEQUENCE [LARGE SCALE GENOMIC DNA]</scope>
    <source>
        <strain evidence="3">108B</strain>
    </source>
</reference>
<dbReference type="PATRIC" id="fig|446692.3.peg.676"/>
<keyword evidence="1" id="KW-0802">TPR repeat</keyword>
<evidence type="ECO:0000313" key="3">
    <source>
        <dbReference type="Proteomes" id="UP000056109"/>
    </source>
</evidence>
<dbReference type="Pfam" id="PF13428">
    <property type="entry name" value="TPR_14"/>
    <property type="match status" value="1"/>
</dbReference>
<dbReference type="EMBL" id="LN606600">
    <property type="protein sequence ID" value="CEF40119.1"/>
    <property type="molecule type" value="Genomic_DNA"/>
</dbReference>
<protein>
    <submittedName>
        <fullName evidence="2">TPR repeat-containing protein</fullName>
    </submittedName>
</protein>
<dbReference type="InterPro" id="IPR019734">
    <property type="entry name" value="TPR_rpt"/>
</dbReference>
<proteinExistence type="predicted"/>
<keyword evidence="3" id="KW-1185">Reference proteome</keyword>
<dbReference type="AlphaFoldDB" id="A0A0U5EUG8"/>
<organism evidence="2 3">
    <name type="scientific">Acetobacter senegalensis</name>
    <dbReference type="NCBI Taxonomy" id="446692"/>
    <lineage>
        <taxon>Bacteria</taxon>
        <taxon>Pseudomonadati</taxon>
        <taxon>Pseudomonadota</taxon>
        <taxon>Alphaproteobacteria</taxon>
        <taxon>Acetobacterales</taxon>
        <taxon>Acetobacteraceae</taxon>
        <taxon>Acetobacter</taxon>
    </lineage>
</organism>
<dbReference type="InterPro" id="IPR011990">
    <property type="entry name" value="TPR-like_helical_dom_sf"/>
</dbReference>
<dbReference type="KEGG" id="asz:ASN_711"/>
<name>A0A0U5EUG8_9PROT</name>
<accession>A0A0U5EUG8</accession>
<dbReference type="SUPFAM" id="SSF48452">
    <property type="entry name" value="TPR-like"/>
    <property type="match status" value="1"/>
</dbReference>
<evidence type="ECO:0000256" key="1">
    <source>
        <dbReference type="PROSITE-ProRule" id="PRU00339"/>
    </source>
</evidence>
<feature type="repeat" description="TPR" evidence="1">
    <location>
        <begin position="261"/>
        <end position="294"/>
    </location>
</feature>
<dbReference type="Proteomes" id="UP000056109">
    <property type="component" value="Chromosome I"/>
</dbReference>
<dbReference type="Gene3D" id="1.25.40.10">
    <property type="entry name" value="Tetratricopeptide repeat domain"/>
    <property type="match status" value="1"/>
</dbReference>
<dbReference type="PROSITE" id="PS50005">
    <property type="entry name" value="TPR"/>
    <property type="match status" value="1"/>
</dbReference>
<gene>
    <name evidence="2" type="ORF">ASN_711</name>
</gene>
<sequence>MQDNGRRWRISHVRLLAWFSRHRPLRSVPALPSCGLTGTQACFPMAGVMSDLSFSVRGSALCVPLGLGLLLVAQPARALPQADKTLSTLHVHEQPRAASPGQAGDRSASTGAGHAAAAWTADACLAMVGEDPFGARDYAQDWLHHGGDRAARHCHALALIELGDEQTAAQELDDLVTKEPFSGPDSSASVRAIMAVEAVDAWLAAGMPQNAVRVADYALAIRPGDEALSVAKARALLELNNPQAVVAELGALVAHTPTAGAEAYVLLASAERRCGQLDKAREHVARALARAPENPAALLEEGIIREQVGDAVGARTDWQRVLDLAPDGHEADLARQDLAVLAADPDAADAESP</sequence>
<dbReference type="SMART" id="SM00028">
    <property type="entry name" value="TPR"/>
    <property type="match status" value="2"/>
</dbReference>
<evidence type="ECO:0000313" key="2">
    <source>
        <dbReference type="EMBL" id="CEF40119.1"/>
    </source>
</evidence>